<dbReference type="Proteomes" id="UP000239415">
    <property type="component" value="Unassembled WGS sequence"/>
</dbReference>
<dbReference type="AlphaFoldDB" id="A0A2T0K7J6"/>
<dbReference type="OrthoDB" id="7376058at2"/>
<protein>
    <recommendedName>
        <fullName evidence="3">Molybdopterin oxidoreductase</fullName>
    </recommendedName>
</protein>
<gene>
    <name evidence="1" type="ORF">CLV67_111138</name>
</gene>
<proteinExistence type="predicted"/>
<sequence length="115" mass="12050">MHSTPRFLQGVYAFEGKGLDEPAPLSTALGWTVPAGATAQAVYFRGGNATDELICVVLMRDGAPMRYFPVGAKGDVHVPLRVLEDLAGGTTVELWLAAPAGLTGNVIVDLGLVEI</sequence>
<evidence type="ECO:0008006" key="3">
    <source>
        <dbReference type="Google" id="ProtNLM"/>
    </source>
</evidence>
<keyword evidence="2" id="KW-1185">Reference proteome</keyword>
<evidence type="ECO:0000313" key="2">
    <source>
        <dbReference type="Proteomes" id="UP000239415"/>
    </source>
</evidence>
<comment type="caution">
    <text evidence="1">The sequence shown here is derived from an EMBL/GenBank/DDBJ whole genome shotgun (WGS) entry which is preliminary data.</text>
</comment>
<evidence type="ECO:0000313" key="1">
    <source>
        <dbReference type="EMBL" id="PRX18990.1"/>
    </source>
</evidence>
<dbReference type="EMBL" id="PVMZ01000011">
    <property type="protein sequence ID" value="PRX18990.1"/>
    <property type="molecule type" value="Genomic_DNA"/>
</dbReference>
<dbReference type="RefSeq" id="WP_106322953.1">
    <property type="nucleotide sequence ID" value="NZ_BOMO01000092.1"/>
</dbReference>
<accession>A0A2T0K7J6</accession>
<reference evidence="1 2" key="1">
    <citation type="submission" date="2018-03" db="EMBL/GenBank/DDBJ databases">
        <title>Genomic Encyclopedia of Archaeal and Bacterial Type Strains, Phase II (KMG-II): from individual species to whole genera.</title>
        <authorList>
            <person name="Goeker M."/>
        </authorList>
    </citation>
    <scope>NUCLEOTIDE SEQUENCE [LARGE SCALE GENOMIC DNA]</scope>
    <source>
        <strain evidence="1 2">DSM 43146</strain>
    </source>
</reference>
<name>A0A2T0K7J6_9ACTN</name>
<organism evidence="1 2">
    <name type="scientific">Actinoplanes italicus</name>
    <dbReference type="NCBI Taxonomy" id="113567"/>
    <lineage>
        <taxon>Bacteria</taxon>
        <taxon>Bacillati</taxon>
        <taxon>Actinomycetota</taxon>
        <taxon>Actinomycetes</taxon>
        <taxon>Micromonosporales</taxon>
        <taxon>Micromonosporaceae</taxon>
        <taxon>Actinoplanes</taxon>
    </lineage>
</organism>